<organism evidence="11 12">
    <name type="scientific">Arachnia propionica</name>
    <dbReference type="NCBI Taxonomy" id="1750"/>
    <lineage>
        <taxon>Bacteria</taxon>
        <taxon>Bacillati</taxon>
        <taxon>Actinomycetota</taxon>
        <taxon>Actinomycetes</taxon>
        <taxon>Propionibacteriales</taxon>
        <taxon>Propionibacteriaceae</taxon>
        <taxon>Arachnia</taxon>
    </lineage>
</organism>
<dbReference type="GO" id="GO:0046872">
    <property type="term" value="F:metal ion binding"/>
    <property type="evidence" value="ECO:0007669"/>
    <property type="project" value="UniProtKB-KW"/>
</dbReference>
<keyword evidence="8" id="KW-0460">Magnesium</keyword>
<dbReference type="AlphaFoldDB" id="A0AB37HUS2"/>
<comment type="similarity">
    <text evidence="9">Belongs to the MntA antitoxin family.</text>
</comment>
<evidence type="ECO:0000313" key="11">
    <source>
        <dbReference type="EMBL" id="QUC11020.1"/>
    </source>
</evidence>
<evidence type="ECO:0000256" key="3">
    <source>
        <dbReference type="ARBA" id="ARBA00022679"/>
    </source>
</evidence>
<dbReference type="Proteomes" id="UP000677180">
    <property type="component" value="Chromosome"/>
</dbReference>
<keyword evidence="3" id="KW-0808">Transferase</keyword>
<dbReference type="InterPro" id="IPR052038">
    <property type="entry name" value="Type-VII_TA_antitoxin"/>
</dbReference>
<dbReference type="RefSeq" id="WP_041696049.1">
    <property type="nucleotide sequence ID" value="NZ_CAJZDL010000021.1"/>
</dbReference>
<keyword evidence="2" id="KW-1277">Toxin-antitoxin system</keyword>
<dbReference type="GO" id="GO:0016779">
    <property type="term" value="F:nucleotidyltransferase activity"/>
    <property type="evidence" value="ECO:0007669"/>
    <property type="project" value="UniProtKB-KW"/>
</dbReference>
<keyword evidence="7" id="KW-0067">ATP-binding</keyword>
<evidence type="ECO:0000256" key="7">
    <source>
        <dbReference type="ARBA" id="ARBA00022840"/>
    </source>
</evidence>
<dbReference type="EMBL" id="CP072385">
    <property type="protein sequence ID" value="QUC11020.1"/>
    <property type="molecule type" value="Genomic_DNA"/>
</dbReference>
<evidence type="ECO:0000256" key="1">
    <source>
        <dbReference type="ARBA" id="ARBA00001946"/>
    </source>
</evidence>
<dbReference type="PANTHER" id="PTHR33571">
    <property type="entry name" value="SSL8005 PROTEIN"/>
    <property type="match status" value="1"/>
</dbReference>
<dbReference type="CDD" id="cd05403">
    <property type="entry name" value="NT_KNTase_like"/>
    <property type="match status" value="1"/>
</dbReference>
<proteinExistence type="inferred from homology"/>
<dbReference type="Pfam" id="PF01909">
    <property type="entry name" value="NTP_transf_2"/>
    <property type="match status" value="1"/>
</dbReference>
<dbReference type="Gene3D" id="3.30.460.10">
    <property type="entry name" value="Beta Polymerase, domain 2"/>
    <property type="match status" value="1"/>
</dbReference>
<name>A0AB37HUS2_9ACTN</name>
<keyword evidence="4" id="KW-0548">Nucleotidyltransferase</keyword>
<evidence type="ECO:0000313" key="12">
    <source>
        <dbReference type="Proteomes" id="UP000677180"/>
    </source>
</evidence>
<evidence type="ECO:0000259" key="10">
    <source>
        <dbReference type="Pfam" id="PF01909"/>
    </source>
</evidence>
<dbReference type="GO" id="GO:0005524">
    <property type="term" value="F:ATP binding"/>
    <property type="evidence" value="ECO:0007669"/>
    <property type="project" value="UniProtKB-KW"/>
</dbReference>
<dbReference type="PANTHER" id="PTHR33571:SF12">
    <property type="entry name" value="BSL3053 PROTEIN"/>
    <property type="match status" value="1"/>
</dbReference>
<evidence type="ECO:0000256" key="8">
    <source>
        <dbReference type="ARBA" id="ARBA00022842"/>
    </source>
</evidence>
<evidence type="ECO:0000256" key="4">
    <source>
        <dbReference type="ARBA" id="ARBA00022695"/>
    </source>
</evidence>
<keyword evidence="6" id="KW-0547">Nucleotide-binding</keyword>
<sequence>MTIQVVDQERLRELCERYGIASLEVFGSVARGDAGPDSDIDLLFSLKPGVRLGWEIEDLTEGLSEILGRRVDLVSRRAIHRRMRDHVLAEAEPFYAA</sequence>
<protein>
    <submittedName>
        <fullName evidence="11">Nucleotidyltransferase family protein</fullName>
    </submittedName>
</protein>
<comment type="cofactor">
    <cofactor evidence="1">
        <name>Mg(2+)</name>
        <dbReference type="ChEBI" id="CHEBI:18420"/>
    </cofactor>
</comment>
<dbReference type="SUPFAM" id="SSF81301">
    <property type="entry name" value="Nucleotidyltransferase"/>
    <property type="match status" value="1"/>
</dbReference>
<dbReference type="InterPro" id="IPR043519">
    <property type="entry name" value="NT_sf"/>
</dbReference>
<reference evidence="11" key="1">
    <citation type="submission" date="2021-03" db="EMBL/GenBank/DDBJ databases">
        <title>Human Oral Microbial Genomes.</title>
        <authorList>
            <person name="Johnston C.D."/>
            <person name="Chen T."/>
            <person name="Dewhirst F.E."/>
        </authorList>
    </citation>
    <scope>NUCLEOTIDE SEQUENCE</scope>
    <source>
        <strain evidence="11">F0714</strain>
    </source>
</reference>
<feature type="domain" description="Polymerase nucleotidyl transferase" evidence="10">
    <location>
        <begin position="11"/>
        <end position="83"/>
    </location>
</feature>
<evidence type="ECO:0000256" key="5">
    <source>
        <dbReference type="ARBA" id="ARBA00022723"/>
    </source>
</evidence>
<accession>A0AB37HUS2</accession>
<evidence type="ECO:0000256" key="6">
    <source>
        <dbReference type="ARBA" id="ARBA00022741"/>
    </source>
</evidence>
<evidence type="ECO:0000256" key="9">
    <source>
        <dbReference type="ARBA" id="ARBA00038276"/>
    </source>
</evidence>
<gene>
    <name evidence="11" type="ORF">J5A53_14885</name>
</gene>
<evidence type="ECO:0000256" key="2">
    <source>
        <dbReference type="ARBA" id="ARBA00022649"/>
    </source>
</evidence>
<dbReference type="InterPro" id="IPR002934">
    <property type="entry name" value="Polymerase_NTP_transf_dom"/>
</dbReference>
<keyword evidence="5" id="KW-0479">Metal-binding</keyword>